<evidence type="ECO:0000256" key="5">
    <source>
        <dbReference type="SAM" id="Phobius"/>
    </source>
</evidence>
<keyword evidence="5" id="KW-1133">Transmembrane helix</keyword>
<evidence type="ECO:0000256" key="3">
    <source>
        <dbReference type="ARBA" id="ARBA00022679"/>
    </source>
</evidence>
<dbReference type="SUPFAM" id="SSF53335">
    <property type="entry name" value="S-adenosyl-L-methionine-dependent methyltransferases"/>
    <property type="match status" value="1"/>
</dbReference>
<evidence type="ECO:0000256" key="1">
    <source>
        <dbReference type="ARBA" id="ARBA00009725"/>
    </source>
</evidence>
<keyword evidence="7" id="KW-1185">Reference proteome</keyword>
<organism evidence="6 7">
    <name type="scientific">Pisum sativum</name>
    <name type="common">Garden pea</name>
    <name type="synonym">Lathyrus oleraceus</name>
    <dbReference type="NCBI Taxonomy" id="3888"/>
    <lineage>
        <taxon>Eukaryota</taxon>
        <taxon>Viridiplantae</taxon>
        <taxon>Streptophyta</taxon>
        <taxon>Embryophyta</taxon>
        <taxon>Tracheophyta</taxon>
        <taxon>Spermatophyta</taxon>
        <taxon>Magnoliopsida</taxon>
        <taxon>eudicotyledons</taxon>
        <taxon>Gunneridae</taxon>
        <taxon>Pentapetalae</taxon>
        <taxon>rosids</taxon>
        <taxon>fabids</taxon>
        <taxon>Fabales</taxon>
        <taxon>Fabaceae</taxon>
        <taxon>Papilionoideae</taxon>
        <taxon>50 kb inversion clade</taxon>
        <taxon>NPAAA clade</taxon>
        <taxon>Hologalegina</taxon>
        <taxon>IRL clade</taxon>
        <taxon>Fabeae</taxon>
        <taxon>Lathyrus</taxon>
    </lineage>
</organism>
<dbReference type="GO" id="GO:0008173">
    <property type="term" value="F:RNA methyltransferase activity"/>
    <property type="evidence" value="ECO:0007669"/>
    <property type="project" value="UniProtKB-ARBA"/>
</dbReference>
<feature type="compositionally biased region" description="Low complexity" evidence="4">
    <location>
        <begin position="43"/>
        <end position="54"/>
    </location>
</feature>
<keyword evidence="3" id="KW-0808">Transferase</keyword>
<keyword evidence="5" id="KW-0472">Membrane</keyword>
<evidence type="ECO:0000313" key="7">
    <source>
        <dbReference type="Proteomes" id="UP001058974"/>
    </source>
</evidence>
<evidence type="ECO:0000313" key="6">
    <source>
        <dbReference type="EMBL" id="KAI5398216.1"/>
    </source>
</evidence>
<dbReference type="AlphaFoldDB" id="A0A9D4WA05"/>
<feature type="transmembrane region" description="Helical" evidence="5">
    <location>
        <begin position="113"/>
        <end position="134"/>
    </location>
</feature>
<dbReference type="GO" id="GO:0032259">
    <property type="term" value="P:methylation"/>
    <property type="evidence" value="ECO:0007669"/>
    <property type="project" value="UniProtKB-KW"/>
</dbReference>
<evidence type="ECO:0000256" key="4">
    <source>
        <dbReference type="SAM" id="MobiDB-lite"/>
    </source>
</evidence>
<dbReference type="PANTHER" id="PTHR22809:SF14">
    <property type="entry name" value="TRNA N(3)-METHYLCYTIDINE METHYLTRANSFERASE"/>
    <property type="match status" value="1"/>
</dbReference>
<dbReference type="InterPro" id="IPR026113">
    <property type="entry name" value="METTL2/6/8-like"/>
</dbReference>
<gene>
    <name evidence="6" type="ORF">KIW84_063850</name>
</gene>
<proteinExistence type="inferred from homology"/>
<dbReference type="GO" id="GO:0008757">
    <property type="term" value="F:S-adenosylmethionine-dependent methyltransferase activity"/>
    <property type="evidence" value="ECO:0007669"/>
    <property type="project" value="UniProtKB-ARBA"/>
</dbReference>
<dbReference type="PANTHER" id="PTHR22809">
    <property type="entry name" value="METHYLTRANSFERASE-RELATED"/>
    <property type="match status" value="1"/>
</dbReference>
<keyword evidence="2" id="KW-0489">Methyltransferase</keyword>
<feature type="non-terminal residue" evidence="6">
    <location>
        <position position="1"/>
    </location>
</feature>
<comment type="similarity">
    <text evidence="1">Belongs to the methyltransferase superfamily. METL family.</text>
</comment>
<evidence type="ECO:0000256" key="2">
    <source>
        <dbReference type="ARBA" id="ARBA00022603"/>
    </source>
</evidence>
<dbReference type="Proteomes" id="UP001058974">
    <property type="component" value="Chromosome 6"/>
</dbReference>
<name>A0A9D4WA05_PEA</name>
<dbReference type="EMBL" id="JAMSHJ010000006">
    <property type="protein sequence ID" value="KAI5398216.1"/>
    <property type="molecule type" value="Genomic_DNA"/>
</dbReference>
<protein>
    <submittedName>
        <fullName evidence="6">Uncharacterized protein</fullName>
    </submittedName>
</protein>
<dbReference type="InterPro" id="IPR029063">
    <property type="entry name" value="SAM-dependent_MTases_sf"/>
</dbReference>
<reference evidence="6 7" key="1">
    <citation type="journal article" date="2022" name="Nat. Genet.">
        <title>Improved pea reference genome and pan-genome highlight genomic features and evolutionary characteristics.</title>
        <authorList>
            <person name="Yang T."/>
            <person name="Liu R."/>
            <person name="Luo Y."/>
            <person name="Hu S."/>
            <person name="Wang D."/>
            <person name="Wang C."/>
            <person name="Pandey M.K."/>
            <person name="Ge S."/>
            <person name="Xu Q."/>
            <person name="Li N."/>
            <person name="Li G."/>
            <person name="Huang Y."/>
            <person name="Saxena R.K."/>
            <person name="Ji Y."/>
            <person name="Li M."/>
            <person name="Yan X."/>
            <person name="He Y."/>
            <person name="Liu Y."/>
            <person name="Wang X."/>
            <person name="Xiang C."/>
            <person name="Varshney R.K."/>
            <person name="Ding H."/>
            <person name="Gao S."/>
            <person name="Zong X."/>
        </authorList>
    </citation>
    <scope>NUCLEOTIDE SEQUENCE [LARGE SCALE GENOMIC DNA]</scope>
    <source>
        <strain evidence="6 7">cv. Zhongwan 6</strain>
    </source>
</reference>
<feature type="region of interest" description="Disordered" evidence="4">
    <location>
        <begin position="36"/>
        <end position="59"/>
    </location>
</feature>
<sequence>NYRKDRRMSSESKAAEYFCKDFEWEQLRSEIESNPSLRHHFDSSSSSSTQSPQSDVQAWKQFHTRHSSGKFFKERRYLLKEFPQLLSSPPNSNPKLLEVGCGNGSTVLPILRYFLFFSQPLFILPHAIDFFIYFVGKTRMLLFMHAIVVTRLLIELRKL</sequence>
<comment type="caution">
    <text evidence="6">The sequence shown here is derived from an EMBL/GenBank/DDBJ whole genome shotgun (WGS) entry which is preliminary data.</text>
</comment>
<accession>A0A9D4WA05</accession>
<dbReference type="Gramene" id="Psat06G0385000-T3">
    <property type="protein sequence ID" value="KAI5398216.1"/>
    <property type="gene ID" value="KIW84_063850"/>
</dbReference>
<keyword evidence="5" id="KW-0812">Transmembrane</keyword>